<evidence type="ECO:0000313" key="6">
    <source>
        <dbReference type="EMBL" id="KAK9418500.1"/>
    </source>
</evidence>
<evidence type="ECO:0000256" key="1">
    <source>
        <dbReference type="ARBA" id="ARBA00001933"/>
    </source>
</evidence>
<evidence type="ECO:0000256" key="3">
    <source>
        <dbReference type="ARBA" id="ARBA00022679"/>
    </source>
</evidence>
<dbReference type="Gene3D" id="3.40.640.10">
    <property type="entry name" value="Type I PLP-dependent aspartate aminotransferase-like (Major domain)"/>
    <property type="match status" value="1"/>
</dbReference>
<dbReference type="InterPro" id="IPR015422">
    <property type="entry name" value="PyrdxlP-dep_Trfase_small"/>
</dbReference>
<comment type="caution">
    <text evidence="6">The sequence shown here is derived from an EMBL/GenBank/DDBJ whole genome shotgun (WGS) entry which is preliminary data.</text>
</comment>
<keyword evidence="7" id="KW-1185">Reference proteome</keyword>
<comment type="similarity">
    <text evidence="2">Belongs to the class-II pyridoxal-phosphate-dependent aminotransferase family. BioF subfamily.</text>
</comment>
<comment type="cofactor">
    <cofactor evidence="1">
        <name>pyridoxal 5'-phosphate</name>
        <dbReference type="ChEBI" id="CHEBI:597326"/>
    </cofactor>
</comment>
<dbReference type="InterPro" id="IPR004839">
    <property type="entry name" value="Aminotransferase_I/II_large"/>
</dbReference>
<proteinExistence type="inferred from homology"/>
<name>A0ABR2UW31_9PEZI</name>
<dbReference type="InterPro" id="IPR015424">
    <property type="entry name" value="PyrdxlP-dep_Trfase"/>
</dbReference>
<organism evidence="6 7">
    <name type="scientific">Seiridium unicorne</name>
    <dbReference type="NCBI Taxonomy" id="138068"/>
    <lineage>
        <taxon>Eukaryota</taxon>
        <taxon>Fungi</taxon>
        <taxon>Dikarya</taxon>
        <taxon>Ascomycota</taxon>
        <taxon>Pezizomycotina</taxon>
        <taxon>Sordariomycetes</taxon>
        <taxon>Xylariomycetidae</taxon>
        <taxon>Amphisphaeriales</taxon>
        <taxon>Sporocadaceae</taxon>
        <taxon>Seiridium</taxon>
    </lineage>
</organism>
<dbReference type="Gene3D" id="3.90.1150.10">
    <property type="entry name" value="Aspartate Aminotransferase, domain 1"/>
    <property type="match status" value="1"/>
</dbReference>
<evidence type="ECO:0000256" key="2">
    <source>
        <dbReference type="ARBA" id="ARBA00010008"/>
    </source>
</evidence>
<evidence type="ECO:0000256" key="4">
    <source>
        <dbReference type="ARBA" id="ARBA00022898"/>
    </source>
</evidence>
<dbReference type="Pfam" id="PF00155">
    <property type="entry name" value="Aminotran_1_2"/>
    <property type="match status" value="1"/>
</dbReference>
<accession>A0ABR2UW31</accession>
<protein>
    <recommendedName>
        <fullName evidence="5">Aminotransferase class I/classII large domain-containing protein</fullName>
    </recommendedName>
</protein>
<dbReference type="InterPro" id="IPR050087">
    <property type="entry name" value="AON_synthase_class-II"/>
</dbReference>
<evidence type="ECO:0000259" key="5">
    <source>
        <dbReference type="Pfam" id="PF00155"/>
    </source>
</evidence>
<dbReference type="SUPFAM" id="SSF53383">
    <property type="entry name" value="PLP-dependent transferases"/>
    <property type="match status" value="1"/>
</dbReference>
<dbReference type="InterPro" id="IPR015421">
    <property type="entry name" value="PyrdxlP-dep_Trfase_major"/>
</dbReference>
<dbReference type="PANTHER" id="PTHR13693:SF77">
    <property type="entry name" value="8-AMINO-7-OXONONANOATE SYNTHASE"/>
    <property type="match status" value="1"/>
</dbReference>
<dbReference type="Proteomes" id="UP001408356">
    <property type="component" value="Unassembled WGS sequence"/>
</dbReference>
<feature type="domain" description="Aminotransferase class I/classII large" evidence="5">
    <location>
        <begin position="31"/>
        <end position="275"/>
    </location>
</feature>
<dbReference type="PANTHER" id="PTHR13693">
    <property type="entry name" value="CLASS II AMINOTRANSFERASE/8-AMINO-7-OXONONANOATE SYNTHASE"/>
    <property type="match status" value="1"/>
</dbReference>
<reference evidence="6 7" key="1">
    <citation type="journal article" date="2024" name="J. Plant Pathol.">
        <title>Sequence and assembly of the genome of Seiridium unicorne, isolate CBS 538.82, causal agent of cypress canker disease.</title>
        <authorList>
            <person name="Scali E."/>
            <person name="Rocca G.D."/>
            <person name="Danti R."/>
            <person name="Garbelotto M."/>
            <person name="Barberini S."/>
            <person name="Baroncelli R."/>
            <person name="Emiliani G."/>
        </authorList>
    </citation>
    <scope>NUCLEOTIDE SEQUENCE [LARGE SCALE GENOMIC DNA]</scope>
    <source>
        <strain evidence="6 7">BM-138-508</strain>
    </source>
</reference>
<sequence length="299" mass="32057">MALLDETLGGILGKRERSNRLRRLTINPPETVDFSSNDYLSVASNTWLQKEILSRLEARVHAAERGEATSGILGSGGSRLLDGNSTFAEKVEQKIAAFHGAPAGLLFNSAYDANVGLLSCVPQPGDIIVYDEAIHASVHEGMRLSRAIRKVPFAHSSVTDGDSESCRGGVTPGIEQVLQQVTAHDEGKEMREGLRNVFVCVEGIYSMDGTIVHLEKVVEMTKKYLPLHNGHIIVDEAHSIGVLGKQGRGLVSELGLEGKVSARVHGFGKAMGCAGGKKSNNESYPSFDFGADVLSFLAT</sequence>
<keyword evidence="3" id="KW-0808">Transferase</keyword>
<keyword evidence="4" id="KW-0663">Pyridoxal phosphate</keyword>
<dbReference type="EMBL" id="JARVKF010000374">
    <property type="protein sequence ID" value="KAK9418500.1"/>
    <property type="molecule type" value="Genomic_DNA"/>
</dbReference>
<evidence type="ECO:0000313" key="7">
    <source>
        <dbReference type="Proteomes" id="UP001408356"/>
    </source>
</evidence>
<gene>
    <name evidence="6" type="ORF">SUNI508_07988</name>
</gene>